<organism evidence="1 2">
    <name type="scientific">Sutterella wadsworthensis HGA0223</name>
    <dbReference type="NCBI Taxonomy" id="1203554"/>
    <lineage>
        <taxon>Bacteria</taxon>
        <taxon>Pseudomonadati</taxon>
        <taxon>Pseudomonadota</taxon>
        <taxon>Betaproteobacteria</taxon>
        <taxon>Burkholderiales</taxon>
        <taxon>Sutterellaceae</taxon>
        <taxon>Sutterella</taxon>
    </lineage>
</organism>
<dbReference type="EMBL" id="ATCF01000008">
    <property type="protein sequence ID" value="EPE00871.1"/>
    <property type="molecule type" value="Genomic_DNA"/>
</dbReference>
<accession>S3BNC1</accession>
<evidence type="ECO:0000313" key="2">
    <source>
        <dbReference type="Proteomes" id="UP000014400"/>
    </source>
</evidence>
<dbReference type="AlphaFoldDB" id="S3BNC1"/>
<dbReference type="PATRIC" id="fig|1203554.3.peg.493"/>
<protein>
    <submittedName>
        <fullName evidence="1">Uncharacterized protein</fullName>
    </submittedName>
</protein>
<sequence length="135" mass="14991">MEAPNLCWVEVIGSSGDENLTDDAILPARSLLQRVYEPLSSLSAAEGGVLQLQADSKPSGIRIDRSCKGKSFLFAIRFPFGRDDASRRPRIALRAFPLRRALVRGFTRKDCEMFSRKTSVSRLLPLSTQRCSAAF</sequence>
<dbReference type="STRING" id="1203554.HMPREF1476_00507"/>
<evidence type="ECO:0000313" key="1">
    <source>
        <dbReference type="EMBL" id="EPE00871.1"/>
    </source>
</evidence>
<dbReference type="Proteomes" id="UP000014400">
    <property type="component" value="Unassembled WGS sequence"/>
</dbReference>
<keyword evidence="2" id="KW-1185">Reference proteome</keyword>
<reference evidence="1 2" key="1">
    <citation type="submission" date="2013-04" db="EMBL/GenBank/DDBJ databases">
        <title>The Genome Sequence of Sutterella wadsworthensis HGA0223.</title>
        <authorList>
            <consortium name="The Broad Institute Genomics Platform"/>
            <person name="Earl A."/>
            <person name="Ward D."/>
            <person name="Feldgarden M."/>
            <person name="Gevers D."/>
            <person name="Schmidt T.M."/>
            <person name="Dover J."/>
            <person name="Dai D."/>
            <person name="Walker B."/>
            <person name="Young S."/>
            <person name="Zeng Q."/>
            <person name="Gargeya S."/>
            <person name="Fitzgerald M."/>
            <person name="Haas B."/>
            <person name="Abouelleil A."/>
            <person name="Allen A.W."/>
            <person name="Alvarado L."/>
            <person name="Arachchi H.M."/>
            <person name="Berlin A.M."/>
            <person name="Chapman S.B."/>
            <person name="Gainer-Dewar J."/>
            <person name="Goldberg J."/>
            <person name="Griggs A."/>
            <person name="Gujja S."/>
            <person name="Hansen M."/>
            <person name="Howarth C."/>
            <person name="Imamovic A."/>
            <person name="Ireland A."/>
            <person name="Larimer J."/>
            <person name="McCowan C."/>
            <person name="Murphy C."/>
            <person name="Pearson M."/>
            <person name="Poon T.W."/>
            <person name="Priest M."/>
            <person name="Roberts A."/>
            <person name="Saif S."/>
            <person name="Shea T."/>
            <person name="Sisk P."/>
            <person name="Sykes S."/>
            <person name="Wortman J."/>
            <person name="Nusbaum C."/>
            <person name="Birren B."/>
        </authorList>
    </citation>
    <scope>NUCLEOTIDE SEQUENCE [LARGE SCALE GENOMIC DNA]</scope>
    <source>
        <strain evidence="1 2">HGA0223</strain>
    </source>
</reference>
<dbReference type="eggNOG" id="ENOG5031GJS">
    <property type="taxonomic scope" value="Bacteria"/>
</dbReference>
<dbReference type="HOGENOM" id="CLU_1884753_0_0_4"/>
<proteinExistence type="predicted"/>
<comment type="caution">
    <text evidence="1">The sequence shown here is derived from an EMBL/GenBank/DDBJ whole genome shotgun (WGS) entry which is preliminary data.</text>
</comment>
<gene>
    <name evidence="1" type="ORF">HMPREF1476_00507</name>
</gene>
<name>S3BNC1_9BURK</name>